<dbReference type="EMBL" id="NLFK01000001">
    <property type="protein sequence ID" value="OZN25793.1"/>
    <property type="molecule type" value="Genomic_DNA"/>
</dbReference>
<evidence type="ECO:0000313" key="2">
    <source>
        <dbReference type="EMBL" id="SUU34753.1"/>
    </source>
</evidence>
<gene>
    <name evidence="1" type="ORF">CFY87_00845</name>
    <name evidence="2" type="ORF">NCTC10851_00546</name>
</gene>
<dbReference type="Proteomes" id="UP000215738">
    <property type="component" value="Unassembled WGS sequence"/>
</dbReference>
<dbReference type="EMBL" id="UFSB01000001">
    <property type="protein sequence ID" value="SUU34753.1"/>
    <property type="molecule type" value="Genomic_DNA"/>
</dbReference>
<accession>A0A263HEE3</accession>
<dbReference type="RefSeq" id="WP_094945424.1">
    <property type="nucleotide sequence ID" value="NZ_NLFK01000001.1"/>
</dbReference>
<reference evidence="1 3" key="1">
    <citation type="submission" date="2017-07" db="EMBL/GenBank/DDBJ databases">
        <title>Virulence factors identified in Actinobacillus seminis.</title>
        <authorList>
            <person name="Negrete-Abascal E."/>
            <person name="Vaca-Pacheco S."/>
            <person name="Montes-Garcia F."/>
            <person name="Leyto-Gil A.M."/>
            <person name="Fragoso-Garcia E."/>
            <person name="Carvente-Garcia R."/>
            <person name="Perez-Agueros S."/>
            <person name="Castelan-Sanchez H.G."/>
            <person name="Garcia-Molina A."/>
            <person name="Villamar T.E."/>
            <person name="Vazquez-Cruz C."/>
        </authorList>
    </citation>
    <scope>NUCLEOTIDE SEQUENCE [LARGE SCALE GENOMIC DNA]</scope>
    <source>
        <strain evidence="1 3">ATCC 15768</strain>
    </source>
</reference>
<dbReference type="OrthoDB" id="5664677at2"/>
<dbReference type="AlphaFoldDB" id="A0A263HEE3"/>
<evidence type="ECO:0000313" key="1">
    <source>
        <dbReference type="EMBL" id="OZN25793.1"/>
    </source>
</evidence>
<organism evidence="2 4">
    <name type="scientific">Actinobacillus seminis</name>
    <dbReference type="NCBI Taxonomy" id="722"/>
    <lineage>
        <taxon>Bacteria</taxon>
        <taxon>Pseudomonadati</taxon>
        <taxon>Pseudomonadota</taxon>
        <taxon>Gammaproteobacteria</taxon>
        <taxon>Pasteurellales</taxon>
        <taxon>Pasteurellaceae</taxon>
        <taxon>Actinobacillus</taxon>
    </lineage>
</organism>
<reference evidence="2 4" key="2">
    <citation type="submission" date="2018-06" db="EMBL/GenBank/DDBJ databases">
        <authorList>
            <consortium name="Pathogen Informatics"/>
            <person name="Doyle S."/>
        </authorList>
    </citation>
    <scope>NUCLEOTIDE SEQUENCE [LARGE SCALE GENOMIC DNA]</scope>
    <source>
        <strain evidence="2 4">NCTC10851</strain>
    </source>
</reference>
<evidence type="ECO:0000313" key="4">
    <source>
        <dbReference type="Proteomes" id="UP000254507"/>
    </source>
</evidence>
<protein>
    <submittedName>
        <fullName evidence="2">Uncharacterized protein</fullName>
    </submittedName>
</protein>
<dbReference type="Proteomes" id="UP000254507">
    <property type="component" value="Unassembled WGS sequence"/>
</dbReference>
<evidence type="ECO:0000313" key="3">
    <source>
        <dbReference type="Proteomes" id="UP000215738"/>
    </source>
</evidence>
<dbReference type="InParanoid" id="A0A263HEE3"/>
<proteinExistence type="predicted"/>
<keyword evidence="3" id="KW-1185">Reference proteome</keyword>
<name>A0A263HEE3_9PAST</name>
<sequence>MHEQTLRAEFLANLAQYQERGLEKSDKPYCIHRFDTFSVWEDCLSCKGRGKITCSSCHGRGNHSCGACGGSGQQAHFVNQYNSQRQAVGTRTEYRSCSACGGSRATTCSSCSGRVAKYAVKIAKVMENLRLPAMYKPLPTQLIKSAPTPPLPKAR</sequence>